<keyword evidence="3" id="KW-1185">Reference proteome</keyword>
<accession>A0ABW1U2T0</accession>
<dbReference type="InterPro" id="IPR011032">
    <property type="entry name" value="GroES-like_sf"/>
</dbReference>
<dbReference type="InterPro" id="IPR020843">
    <property type="entry name" value="ER"/>
</dbReference>
<dbReference type="EMBL" id="JBHSRS010000083">
    <property type="protein sequence ID" value="MFC6283513.1"/>
    <property type="molecule type" value="Genomic_DNA"/>
</dbReference>
<dbReference type="Gene3D" id="3.40.50.720">
    <property type="entry name" value="NAD(P)-binding Rossmann-like Domain"/>
    <property type="match status" value="1"/>
</dbReference>
<evidence type="ECO:0000259" key="1">
    <source>
        <dbReference type="SMART" id="SM00829"/>
    </source>
</evidence>
<dbReference type="GO" id="GO:0016491">
    <property type="term" value="F:oxidoreductase activity"/>
    <property type="evidence" value="ECO:0007669"/>
    <property type="project" value="UniProtKB-KW"/>
</dbReference>
<dbReference type="SUPFAM" id="SSF51735">
    <property type="entry name" value="NAD(P)-binding Rossmann-fold domains"/>
    <property type="match status" value="1"/>
</dbReference>
<evidence type="ECO:0000313" key="2">
    <source>
        <dbReference type="EMBL" id="MFC6283513.1"/>
    </source>
</evidence>
<dbReference type="PROSITE" id="PS01162">
    <property type="entry name" value="QOR_ZETA_CRYSTAL"/>
    <property type="match status" value="1"/>
</dbReference>
<dbReference type="InterPro" id="IPR013149">
    <property type="entry name" value="ADH-like_C"/>
</dbReference>
<dbReference type="CDD" id="cd08241">
    <property type="entry name" value="QOR1"/>
    <property type="match status" value="1"/>
</dbReference>
<sequence>MKAIVCEKWTHYSELKIHETAPPVLSAGQVRIAVYFATAGFGQTLVIAGKYQRKPPLPFVPGTEISGVVLEVAPGVTEFSPGDRVAAALDWGGYAEEAVATVATTWHVPDAVSLATAASVPLTYGTAYAALHWRGRLKAGETMLVYGAAGGVGLPAVQLGRLAGARVIAVAGSEDRVKVAMAYGAHSGIVHGGGQLNQQVRANNGGRNVELVFDPVGGTLFDEALRCLRPEGRILVVGFASGEVPKIPANILLVKNAEIIGFNFGLYIGWGLTDEREYYMDRLRDMMQTLFAQVASGELEPISSTPYPLECLTEAFDSVIERRSVGRALLQIVPDSDL</sequence>
<dbReference type="InterPro" id="IPR036291">
    <property type="entry name" value="NAD(P)-bd_dom_sf"/>
</dbReference>
<reference evidence="3" key="1">
    <citation type="journal article" date="2019" name="Int. J. Syst. Evol. Microbiol.">
        <title>The Global Catalogue of Microorganisms (GCM) 10K type strain sequencing project: providing services to taxonomists for standard genome sequencing and annotation.</title>
        <authorList>
            <consortium name="The Broad Institute Genomics Platform"/>
            <consortium name="The Broad Institute Genome Sequencing Center for Infectious Disease"/>
            <person name="Wu L."/>
            <person name="Ma J."/>
        </authorList>
    </citation>
    <scope>NUCLEOTIDE SEQUENCE [LARGE SCALE GENOMIC DNA]</scope>
    <source>
        <strain evidence="3">CCUG 39402</strain>
    </source>
</reference>
<dbReference type="SUPFAM" id="SSF50129">
    <property type="entry name" value="GroES-like"/>
    <property type="match status" value="1"/>
</dbReference>
<protein>
    <submittedName>
        <fullName evidence="2">NADPH:quinone oxidoreductase family protein</fullName>
        <ecNumber evidence="2">1.-.-.-</ecNumber>
    </submittedName>
</protein>
<dbReference type="Pfam" id="PF08240">
    <property type="entry name" value="ADH_N"/>
    <property type="match status" value="1"/>
</dbReference>
<dbReference type="Gene3D" id="3.90.180.10">
    <property type="entry name" value="Medium-chain alcohol dehydrogenases, catalytic domain"/>
    <property type="match status" value="1"/>
</dbReference>
<keyword evidence="2" id="KW-0560">Oxidoreductase</keyword>
<comment type="caution">
    <text evidence="2">The sequence shown here is derived from an EMBL/GenBank/DDBJ whole genome shotgun (WGS) entry which is preliminary data.</text>
</comment>
<dbReference type="EC" id="1.-.-.-" evidence="2"/>
<evidence type="ECO:0000313" key="3">
    <source>
        <dbReference type="Proteomes" id="UP001596270"/>
    </source>
</evidence>
<dbReference type="RefSeq" id="WP_371438139.1">
    <property type="nucleotide sequence ID" value="NZ_JBHSRS010000083.1"/>
</dbReference>
<dbReference type="PANTHER" id="PTHR43677:SF4">
    <property type="entry name" value="QUINONE OXIDOREDUCTASE-LIKE PROTEIN 2"/>
    <property type="match status" value="1"/>
</dbReference>
<feature type="domain" description="Enoyl reductase (ER)" evidence="1">
    <location>
        <begin position="10"/>
        <end position="330"/>
    </location>
</feature>
<dbReference type="Proteomes" id="UP001596270">
    <property type="component" value="Unassembled WGS sequence"/>
</dbReference>
<name>A0ABW1U2T0_9BURK</name>
<dbReference type="Pfam" id="PF00107">
    <property type="entry name" value="ADH_zinc_N"/>
    <property type="match status" value="1"/>
</dbReference>
<dbReference type="InterPro" id="IPR013154">
    <property type="entry name" value="ADH-like_N"/>
</dbReference>
<dbReference type="InterPro" id="IPR002364">
    <property type="entry name" value="Quin_OxRdtase/zeta-crystal_CS"/>
</dbReference>
<dbReference type="InterPro" id="IPR051397">
    <property type="entry name" value="Zn-ADH-like_protein"/>
</dbReference>
<organism evidence="2 3">
    <name type="scientific">Polaromonas aquatica</name>
    <dbReference type="NCBI Taxonomy" id="332657"/>
    <lineage>
        <taxon>Bacteria</taxon>
        <taxon>Pseudomonadati</taxon>
        <taxon>Pseudomonadota</taxon>
        <taxon>Betaproteobacteria</taxon>
        <taxon>Burkholderiales</taxon>
        <taxon>Comamonadaceae</taxon>
        <taxon>Polaromonas</taxon>
    </lineage>
</organism>
<dbReference type="PANTHER" id="PTHR43677">
    <property type="entry name" value="SHORT-CHAIN DEHYDROGENASE/REDUCTASE"/>
    <property type="match status" value="1"/>
</dbReference>
<proteinExistence type="predicted"/>
<gene>
    <name evidence="2" type="ORF">ACFQND_19975</name>
</gene>
<dbReference type="SMART" id="SM00829">
    <property type="entry name" value="PKS_ER"/>
    <property type="match status" value="1"/>
</dbReference>